<dbReference type="InterPro" id="IPR036953">
    <property type="entry name" value="GreA/GreB_C_sf"/>
</dbReference>
<evidence type="ECO:0000259" key="10">
    <source>
        <dbReference type="Pfam" id="PF01272"/>
    </source>
</evidence>
<sequence>MNEEAVLEIISRKPELKAAKAKLEAMQPGNYCIHQSWGFGQIKDYDEPENKLIIDFEGKEGHRMDPGFCVNTMQVLLPDHLLVRKELDPASVEALIANEPAELIVELLKQYPNSAASTAEIESVLARVIGPIKYKKWWTATKKLLAKDPRISVPARKTGMYLLRDEPVTLEEELIEDYNATQSAKRRVAIAETLLDTVGEKLEEHRDALGLILHTLATAVRESNQLTSAEKLKGAWIRNDVARLLEIDVETFEPSVVQILSDIDGLDQLIDELPTNSQGRALKAIKASHPADWKEICFSLLKNSSGKFTTDSVNFLVENGFAEEIKETFTRWQTEQNLKEPVLLWIVKNRSSKKYSELIQDMIQPRLLNSIFFAIDYEALQSSTSKRIPLADILSEDKELIPDLLAEADAETARDLANNLLLNQGFEELTKKSLLARFIKLFPSVQSLLESDETQESQGLMVSKESYEKAVAEFDDIVTKKIPENSQAIAEARELGDLKENSEYKMAKQDQQILMSRRNLLEADIKRAQITDFTSATTETVGIGNVVTLKDDADGTEVTYTLLGAWDGDPDNYIISYQTPLGKSMLGKRIGDQVSVTVGSTENKLTITNIERYIDKK</sequence>
<reference evidence="12 13" key="1">
    <citation type="submission" date="2020-07" db="EMBL/GenBank/DDBJ databases">
        <authorList>
            <person name="Feng X."/>
        </authorList>
    </citation>
    <scope>NUCLEOTIDE SEQUENCE [LARGE SCALE GENOMIC DNA]</scope>
    <source>
        <strain evidence="12 13">JCM23202</strain>
    </source>
</reference>
<dbReference type="FunFam" id="1.10.287.180:FF:000001">
    <property type="entry name" value="Transcription elongation factor GreA"/>
    <property type="match status" value="1"/>
</dbReference>
<name>A0A7X1E6V1_9BACT</name>
<evidence type="ECO:0000259" key="11">
    <source>
        <dbReference type="Pfam" id="PF03449"/>
    </source>
</evidence>
<protein>
    <recommendedName>
        <fullName evidence="2 8">Transcription elongation factor GreA</fullName>
    </recommendedName>
    <alternativeName>
        <fullName evidence="7 8">Transcript cleavage factor GreA</fullName>
    </alternativeName>
</protein>
<dbReference type="HAMAP" id="MF_00105">
    <property type="entry name" value="GreA_GreB"/>
    <property type="match status" value="1"/>
</dbReference>
<keyword evidence="12" id="KW-0648">Protein biosynthesis</keyword>
<evidence type="ECO:0000313" key="12">
    <source>
        <dbReference type="EMBL" id="MBC2604521.1"/>
    </source>
</evidence>
<dbReference type="GO" id="GO:0003677">
    <property type="term" value="F:DNA binding"/>
    <property type="evidence" value="ECO:0007669"/>
    <property type="project" value="UniProtKB-UniRule"/>
</dbReference>
<dbReference type="EMBL" id="JACHVC010000001">
    <property type="protein sequence ID" value="MBC2604521.1"/>
    <property type="molecule type" value="Genomic_DNA"/>
</dbReference>
<evidence type="ECO:0000256" key="2">
    <source>
        <dbReference type="ARBA" id="ARBA00013729"/>
    </source>
</evidence>
<dbReference type="AlphaFoldDB" id="A0A7X1E6V1"/>
<dbReference type="GO" id="GO:0070063">
    <property type="term" value="F:RNA polymerase binding"/>
    <property type="evidence" value="ECO:0007669"/>
    <property type="project" value="InterPro"/>
</dbReference>
<dbReference type="GO" id="GO:0003746">
    <property type="term" value="F:translation elongation factor activity"/>
    <property type="evidence" value="ECO:0007669"/>
    <property type="project" value="UniProtKB-KW"/>
</dbReference>
<evidence type="ECO:0000256" key="1">
    <source>
        <dbReference type="ARBA" id="ARBA00008213"/>
    </source>
</evidence>
<dbReference type="GO" id="GO:0006354">
    <property type="term" value="P:DNA-templated transcription elongation"/>
    <property type="evidence" value="ECO:0007669"/>
    <property type="project" value="TreeGrafter"/>
</dbReference>
<accession>A0A7X1E6V1</accession>
<keyword evidence="12" id="KW-0251">Elongation factor</keyword>
<evidence type="ECO:0000256" key="9">
    <source>
        <dbReference type="RuleBase" id="RU000556"/>
    </source>
</evidence>
<comment type="similarity">
    <text evidence="1 8 9">Belongs to the GreA/GreB family.</text>
</comment>
<dbReference type="InterPro" id="IPR006359">
    <property type="entry name" value="Tscrpt_elong_fac_GreA"/>
</dbReference>
<keyword evidence="5 8" id="KW-0804">Transcription</keyword>
<organism evidence="12 13">
    <name type="scientific">Pelagicoccus albus</name>
    <dbReference type="NCBI Taxonomy" id="415222"/>
    <lineage>
        <taxon>Bacteria</taxon>
        <taxon>Pseudomonadati</taxon>
        <taxon>Verrucomicrobiota</taxon>
        <taxon>Opitutia</taxon>
        <taxon>Puniceicoccales</taxon>
        <taxon>Pelagicoccaceae</taxon>
        <taxon>Pelagicoccus</taxon>
    </lineage>
</organism>
<keyword evidence="13" id="KW-1185">Reference proteome</keyword>
<feature type="domain" description="Transcription elongation factor GreA/GreB C-terminal" evidence="10">
    <location>
        <begin position="538"/>
        <end position="611"/>
    </location>
</feature>
<dbReference type="InterPro" id="IPR023459">
    <property type="entry name" value="Tscrpt_elong_fac_GreA/B_fam"/>
</dbReference>
<evidence type="ECO:0000256" key="5">
    <source>
        <dbReference type="ARBA" id="ARBA00023163"/>
    </source>
</evidence>
<evidence type="ECO:0000256" key="7">
    <source>
        <dbReference type="ARBA" id="ARBA00030776"/>
    </source>
</evidence>
<keyword evidence="3 8" id="KW-0805">Transcription regulation</keyword>
<dbReference type="GO" id="GO:0032784">
    <property type="term" value="P:regulation of DNA-templated transcription elongation"/>
    <property type="evidence" value="ECO:0007669"/>
    <property type="project" value="UniProtKB-UniRule"/>
</dbReference>
<gene>
    <name evidence="8 12" type="primary">greA</name>
    <name evidence="12" type="ORF">H5P27_00455</name>
</gene>
<dbReference type="SUPFAM" id="SSF46557">
    <property type="entry name" value="GreA transcript cleavage protein, N-terminal domain"/>
    <property type="match status" value="1"/>
</dbReference>
<dbReference type="SUPFAM" id="SSF54534">
    <property type="entry name" value="FKBP-like"/>
    <property type="match status" value="1"/>
</dbReference>
<comment type="function">
    <text evidence="6 8 9">Necessary for efficient RNA polymerase transcription elongation past template-encoded arresting sites. The arresting sites in DNA have the property of trapping a certain fraction of elongating RNA polymerases that pass through, resulting in locked ternary complexes. Cleavage of the nascent transcript by cleavage factors such as GreA or GreB allows the resumption of elongation from the new 3'terminus. GreA releases sequences of 2 to 3 nucleotides.</text>
</comment>
<dbReference type="InterPro" id="IPR001437">
    <property type="entry name" value="Tscrpt_elong_fac_GreA/B_C"/>
</dbReference>
<feature type="domain" description="Transcription elongation factor GreA/GreB N-terminal" evidence="11">
    <location>
        <begin position="461"/>
        <end position="530"/>
    </location>
</feature>
<evidence type="ECO:0000256" key="8">
    <source>
        <dbReference type="HAMAP-Rule" id="MF_00105"/>
    </source>
</evidence>
<evidence type="ECO:0000256" key="3">
    <source>
        <dbReference type="ARBA" id="ARBA00023015"/>
    </source>
</evidence>
<dbReference type="Proteomes" id="UP000526501">
    <property type="component" value="Unassembled WGS sequence"/>
</dbReference>
<comment type="caution">
    <text evidence="12">The sequence shown here is derived from an EMBL/GenBank/DDBJ whole genome shotgun (WGS) entry which is preliminary data.</text>
</comment>
<dbReference type="Pfam" id="PF03449">
    <property type="entry name" value="GreA_GreB_N"/>
    <property type="match status" value="1"/>
</dbReference>
<evidence type="ECO:0000313" key="13">
    <source>
        <dbReference type="Proteomes" id="UP000526501"/>
    </source>
</evidence>
<dbReference type="InterPro" id="IPR022691">
    <property type="entry name" value="Tscrpt_elong_fac_GreA/B_N"/>
</dbReference>
<dbReference type="Gene3D" id="3.10.50.30">
    <property type="entry name" value="Transcription elongation factor, GreA/GreB, C-terminal domain"/>
    <property type="match status" value="1"/>
</dbReference>
<proteinExistence type="inferred from homology"/>
<evidence type="ECO:0000256" key="6">
    <source>
        <dbReference type="ARBA" id="ARBA00024916"/>
    </source>
</evidence>
<dbReference type="RefSeq" id="WP_185658414.1">
    <property type="nucleotide sequence ID" value="NZ_CAWPOO010000001.1"/>
</dbReference>
<evidence type="ECO:0000256" key="4">
    <source>
        <dbReference type="ARBA" id="ARBA00023125"/>
    </source>
</evidence>
<keyword evidence="4 8" id="KW-0238">DNA-binding</keyword>
<dbReference type="Gene3D" id="1.10.287.180">
    <property type="entry name" value="Transcription elongation factor, GreA/GreB, N-terminal domain"/>
    <property type="match status" value="1"/>
</dbReference>
<dbReference type="PANTHER" id="PTHR30437">
    <property type="entry name" value="TRANSCRIPTION ELONGATION FACTOR GREA"/>
    <property type="match status" value="1"/>
</dbReference>
<dbReference type="PANTHER" id="PTHR30437:SF4">
    <property type="entry name" value="TRANSCRIPTION ELONGATION FACTOR GREA"/>
    <property type="match status" value="1"/>
</dbReference>
<dbReference type="InterPro" id="IPR028624">
    <property type="entry name" value="Tscrpt_elong_fac_GreA/B"/>
</dbReference>
<dbReference type="Pfam" id="PF01272">
    <property type="entry name" value="GreA_GreB"/>
    <property type="match status" value="1"/>
</dbReference>
<dbReference type="NCBIfam" id="TIGR01462">
    <property type="entry name" value="greA"/>
    <property type="match status" value="1"/>
</dbReference>
<dbReference type="InterPro" id="IPR036805">
    <property type="entry name" value="Tscrpt_elong_fac_GreA/B_N_sf"/>
</dbReference>